<organism evidence="7 8">
    <name type="scientific">Anaerosalibacter massiliensis</name>
    <dbReference type="NCBI Taxonomy" id="1347392"/>
    <lineage>
        <taxon>Bacteria</taxon>
        <taxon>Bacillati</taxon>
        <taxon>Bacillota</taxon>
        <taxon>Tissierellia</taxon>
        <taxon>Tissierellales</taxon>
        <taxon>Sporanaerobacteraceae</taxon>
        <taxon>Anaerosalibacter</taxon>
    </lineage>
</organism>
<comment type="similarity">
    <text evidence="5">Belongs to the Prp family.</text>
</comment>
<dbReference type="SUPFAM" id="SSF118010">
    <property type="entry name" value="TM1457-like"/>
    <property type="match status" value="1"/>
</dbReference>
<evidence type="ECO:0000256" key="2">
    <source>
        <dbReference type="ARBA" id="ARBA00022670"/>
    </source>
</evidence>
<evidence type="ECO:0000256" key="6">
    <source>
        <dbReference type="ARBA" id="ARBA00044538"/>
    </source>
</evidence>
<proteinExistence type="inferred from homology"/>
<reference evidence="7" key="1">
    <citation type="submission" date="2022-07" db="EMBL/GenBank/DDBJ databases">
        <title>Enhanced cultured diversity of the mouse gut microbiota enables custom-made synthetic communities.</title>
        <authorList>
            <person name="Afrizal A."/>
        </authorList>
    </citation>
    <scope>NUCLEOTIDE SEQUENCE</scope>
    <source>
        <strain evidence="7">DSM 29482</strain>
    </source>
</reference>
<evidence type="ECO:0000256" key="4">
    <source>
        <dbReference type="ARBA" id="ARBA00022807"/>
    </source>
</evidence>
<accession>A0A9X2MKU5</accession>
<dbReference type="InterPro" id="IPR036764">
    <property type="entry name" value="Peptidase_Prp_sf"/>
</dbReference>
<evidence type="ECO:0000256" key="5">
    <source>
        <dbReference type="ARBA" id="ARBA00044503"/>
    </source>
</evidence>
<keyword evidence="3" id="KW-0378">Hydrolase</keyword>
<keyword evidence="1" id="KW-0690">Ribosome biogenesis</keyword>
<evidence type="ECO:0000256" key="3">
    <source>
        <dbReference type="ARBA" id="ARBA00022801"/>
    </source>
</evidence>
<evidence type="ECO:0000256" key="1">
    <source>
        <dbReference type="ARBA" id="ARBA00022517"/>
    </source>
</evidence>
<dbReference type="InterPro" id="IPR007422">
    <property type="entry name" value="Peptidase_Prp"/>
</dbReference>
<keyword evidence="4" id="KW-0788">Thiol protease</keyword>
<dbReference type="Gene3D" id="3.30.70.1490">
    <property type="entry name" value="Cysteine protease Prp"/>
    <property type="match status" value="1"/>
</dbReference>
<dbReference type="AlphaFoldDB" id="A0A9X2MKU5"/>
<evidence type="ECO:0000313" key="8">
    <source>
        <dbReference type="Proteomes" id="UP001142078"/>
    </source>
</evidence>
<name>A0A9X2MKU5_9FIRM</name>
<dbReference type="CDD" id="cd16332">
    <property type="entry name" value="Prp-like"/>
    <property type="match status" value="1"/>
</dbReference>
<dbReference type="GO" id="GO:0042254">
    <property type="term" value="P:ribosome biogenesis"/>
    <property type="evidence" value="ECO:0007669"/>
    <property type="project" value="UniProtKB-KW"/>
</dbReference>
<gene>
    <name evidence="7" type="ORF">NSA23_12870</name>
</gene>
<evidence type="ECO:0000313" key="7">
    <source>
        <dbReference type="EMBL" id="MCR2044997.1"/>
    </source>
</evidence>
<dbReference type="Proteomes" id="UP001142078">
    <property type="component" value="Unassembled WGS sequence"/>
</dbReference>
<dbReference type="PANTHER" id="PTHR39178:SF1">
    <property type="entry name" value="RIBOSOMAL-PROCESSING CYSTEINE PROTEASE PRP"/>
    <property type="match status" value="1"/>
</dbReference>
<dbReference type="PANTHER" id="PTHR39178">
    <property type="entry name" value="HYPOTHETICAL RIBOSOME-ASSOCIATED PROTEIN"/>
    <property type="match status" value="1"/>
</dbReference>
<dbReference type="GO" id="GO:0006508">
    <property type="term" value="P:proteolysis"/>
    <property type="evidence" value="ECO:0007669"/>
    <property type="project" value="UniProtKB-KW"/>
</dbReference>
<dbReference type="Pfam" id="PF04327">
    <property type="entry name" value="Peptidase_Prp"/>
    <property type="match status" value="1"/>
</dbReference>
<dbReference type="OrthoDB" id="48998at2"/>
<keyword evidence="2 7" id="KW-0645">Protease</keyword>
<dbReference type="GO" id="GO:0008234">
    <property type="term" value="F:cysteine-type peptidase activity"/>
    <property type="evidence" value="ECO:0007669"/>
    <property type="project" value="UniProtKB-KW"/>
</dbReference>
<dbReference type="RefSeq" id="WP_042680983.1">
    <property type="nucleotide sequence ID" value="NZ_CABKTM010000026.1"/>
</dbReference>
<keyword evidence="8" id="KW-1185">Reference proteome</keyword>
<sequence length="116" mass="13081">MIKIEICKNALGNIFKYLVEGHAGYAERGNDIVCAAVSMLTQTTLIALNEVAEIDEKYIEYKIDEEKGILEVSIPKDLPNEKLNIANTILKTMEVGVKALIDSYPKYITLKYREVE</sequence>
<dbReference type="EMBL" id="JANJZL010000010">
    <property type="protein sequence ID" value="MCR2044997.1"/>
    <property type="molecule type" value="Genomic_DNA"/>
</dbReference>
<comment type="caution">
    <text evidence="7">The sequence shown here is derived from an EMBL/GenBank/DDBJ whole genome shotgun (WGS) entry which is preliminary data.</text>
</comment>
<protein>
    <recommendedName>
        <fullName evidence="6">Ribosomal processing cysteine protease Prp</fullName>
    </recommendedName>
</protein>